<dbReference type="InterPro" id="IPR050259">
    <property type="entry name" value="SDR"/>
</dbReference>
<dbReference type="InterPro" id="IPR057326">
    <property type="entry name" value="KR_dom"/>
</dbReference>
<organism evidence="5 6">
    <name type="scientific">Volucribacter psittacicida</name>
    <dbReference type="NCBI Taxonomy" id="203482"/>
    <lineage>
        <taxon>Bacteria</taxon>
        <taxon>Pseudomonadati</taxon>
        <taxon>Pseudomonadota</taxon>
        <taxon>Gammaproteobacteria</taxon>
        <taxon>Pasteurellales</taxon>
        <taxon>Pasteurellaceae</taxon>
        <taxon>Volucribacter</taxon>
    </lineage>
</organism>
<dbReference type="CDD" id="cd05333">
    <property type="entry name" value="BKR_SDR_c"/>
    <property type="match status" value="1"/>
</dbReference>
<dbReference type="NCBIfam" id="NF004200">
    <property type="entry name" value="PRK05653.1-5"/>
    <property type="match status" value="1"/>
</dbReference>
<dbReference type="PANTHER" id="PTHR42879">
    <property type="entry name" value="3-OXOACYL-(ACYL-CARRIER-PROTEIN) REDUCTASE"/>
    <property type="match status" value="1"/>
</dbReference>
<evidence type="ECO:0000313" key="5">
    <source>
        <dbReference type="EMBL" id="TCK01854.1"/>
    </source>
</evidence>
<dbReference type="InterPro" id="IPR011285">
    <property type="entry name" value="FabG-rel"/>
</dbReference>
<comment type="similarity">
    <text evidence="1 3">Belongs to the short-chain dehydrogenases/reductases (SDR) family.</text>
</comment>
<dbReference type="EMBL" id="SMFT01000001">
    <property type="protein sequence ID" value="TCK01854.1"/>
    <property type="molecule type" value="Genomic_DNA"/>
</dbReference>
<dbReference type="PRINTS" id="PR00080">
    <property type="entry name" value="SDRFAMILY"/>
</dbReference>
<evidence type="ECO:0000259" key="4">
    <source>
        <dbReference type="SMART" id="SM00822"/>
    </source>
</evidence>
<keyword evidence="6" id="KW-1185">Reference proteome</keyword>
<dbReference type="Pfam" id="PF00106">
    <property type="entry name" value="adh_short"/>
    <property type="match status" value="1"/>
</dbReference>
<evidence type="ECO:0000313" key="6">
    <source>
        <dbReference type="Proteomes" id="UP000294702"/>
    </source>
</evidence>
<dbReference type="InterPro" id="IPR036291">
    <property type="entry name" value="NAD(P)-bd_dom_sf"/>
</dbReference>
<dbReference type="InterPro" id="IPR002347">
    <property type="entry name" value="SDR_fam"/>
</dbReference>
<gene>
    <name evidence="5" type="ORF">EV694_0488</name>
</gene>
<evidence type="ECO:0000256" key="1">
    <source>
        <dbReference type="ARBA" id="ARBA00006484"/>
    </source>
</evidence>
<feature type="domain" description="Ketoreductase" evidence="4">
    <location>
        <begin position="16"/>
        <end position="202"/>
    </location>
</feature>
<name>A0A4R1G2B3_9PAST</name>
<accession>A0A4R1G2B3</accession>
<comment type="caution">
    <text evidence="5">The sequence shown here is derived from an EMBL/GenBank/DDBJ whole genome shotgun (WGS) entry which is preliminary data.</text>
</comment>
<dbReference type="SMART" id="SM00822">
    <property type="entry name" value="PKS_KR"/>
    <property type="match status" value="1"/>
</dbReference>
<dbReference type="Proteomes" id="UP000294702">
    <property type="component" value="Unassembled WGS sequence"/>
</dbReference>
<dbReference type="GO" id="GO:0016491">
    <property type="term" value="F:oxidoreductase activity"/>
    <property type="evidence" value="ECO:0007669"/>
    <property type="project" value="UniProtKB-KW"/>
</dbReference>
<dbReference type="PANTHER" id="PTHR42879:SF2">
    <property type="entry name" value="3-OXOACYL-[ACYL-CARRIER-PROTEIN] REDUCTASE FABG"/>
    <property type="match status" value="1"/>
</dbReference>
<dbReference type="FunFam" id="3.40.50.720:FF:000173">
    <property type="entry name" value="3-oxoacyl-[acyl-carrier protein] reductase"/>
    <property type="match status" value="1"/>
</dbReference>
<proteinExistence type="inferred from homology"/>
<evidence type="ECO:0000256" key="2">
    <source>
        <dbReference type="ARBA" id="ARBA00023002"/>
    </source>
</evidence>
<protein>
    <submittedName>
        <fullName evidence="5">3-oxoacyl-[acyl-carrier protein] reductase</fullName>
    </submittedName>
</protein>
<evidence type="ECO:0000256" key="3">
    <source>
        <dbReference type="RuleBase" id="RU000363"/>
    </source>
</evidence>
<dbReference type="AlphaFoldDB" id="A0A4R1G2B3"/>
<dbReference type="NCBIfam" id="TIGR01831">
    <property type="entry name" value="fabG_rel"/>
    <property type="match status" value="1"/>
</dbReference>
<reference evidence="5 6" key="1">
    <citation type="submission" date="2019-03" db="EMBL/GenBank/DDBJ databases">
        <title>Genomic Encyclopedia of Type Strains, Phase IV (KMG-IV): sequencing the most valuable type-strain genomes for metagenomic binning, comparative biology and taxonomic classification.</title>
        <authorList>
            <person name="Goeker M."/>
        </authorList>
    </citation>
    <scope>NUCLEOTIDE SEQUENCE [LARGE SCALE GENOMIC DNA]</scope>
    <source>
        <strain evidence="5 6">DSM 15534</strain>
    </source>
</reference>
<dbReference type="Gene3D" id="3.40.50.720">
    <property type="entry name" value="NAD(P)-binding Rossmann-like Domain"/>
    <property type="match status" value="1"/>
</dbReference>
<dbReference type="NCBIfam" id="NF009466">
    <property type="entry name" value="PRK12826.1-2"/>
    <property type="match status" value="1"/>
</dbReference>
<sequence>MYLALRNQREKHKMTKTVLITGSNRGIGKAIALQLARSGFDIVVHCRQGTQQAQAVIEQIKALGQQARLLQFDVSDRQDTANKLNEDIEQYGAYYGVVLNAGLTRDNAFPALSDNDWDSVLRTNLDGFYHVLHPIIMPMIRRRKAGRIVCITSVSGLIGNRGQVNYSASKAGIIGAAKALAVELAKRKITVNCVAPGLIDTDIIDENVPVEEILKTIPMQRMGSPEEVAHTVDFLMHENAAYITRQIISVNGGLC</sequence>
<dbReference type="SUPFAM" id="SSF51735">
    <property type="entry name" value="NAD(P)-binding Rossmann-fold domains"/>
    <property type="match status" value="1"/>
</dbReference>
<dbReference type="PRINTS" id="PR00081">
    <property type="entry name" value="GDHRDH"/>
</dbReference>
<keyword evidence="2" id="KW-0560">Oxidoreductase</keyword>